<gene>
    <name evidence="2" type="ORF">D6D85_16250</name>
</gene>
<feature type="transmembrane region" description="Helical" evidence="1">
    <location>
        <begin position="21"/>
        <end position="40"/>
    </location>
</feature>
<dbReference type="AlphaFoldDB" id="A0A3R9QTN3"/>
<keyword evidence="1" id="KW-0812">Transmembrane</keyword>
<comment type="caution">
    <text evidence="2">The sequence shown here is derived from an EMBL/GenBank/DDBJ whole genome shotgun (WGS) entry which is preliminary data.</text>
</comment>
<dbReference type="Proteomes" id="UP000277582">
    <property type="component" value="Unassembled WGS sequence"/>
</dbReference>
<evidence type="ECO:0000313" key="3">
    <source>
        <dbReference type="Proteomes" id="UP000277582"/>
    </source>
</evidence>
<evidence type="ECO:0000313" key="2">
    <source>
        <dbReference type="EMBL" id="RSN71413.1"/>
    </source>
</evidence>
<dbReference type="EMBL" id="RCOS01000176">
    <property type="protein sequence ID" value="RSN71413.1"/>
    <property type="molecule type" value="Genomic_DNA"/>
</dbReference>
<keyword evidence="1" id="KW-0472">Membrane</keyword>
<protein>
    <submittedName>
        <fullName evidence="2">Uncharacterized protein</fullName>
    </submittedName>
</protein>
<accession>A0A3R9QTN3</accession>
<reference evidence="2 3" key="1">
    <citation type="submission" date="2018-10" db="EMBL/GenBank/DDBJ databases">
        <title>Co-occurring genomic capacity for anaerobic methane metabolism and dissimilatory sulfite reduction discovered in the Korarchaeota.</title>
        <authorList>
            <person name="Mckay L.J."/>
            <person name="Dlakic M."/>
            <person name="Fields M.W."/>
            <person name="Delmont T.O."/>
            <person name="Eren A.M."/>
            <person name="Jay Z.J."/>
            <person name="Klingelsmith K.B."/>
            <person name="Rusch D.B."/>
            <person name="Inskeep W.P."/>
        </authorList>
    </citation>
    <scope>NUCLEOTIDE SEQUENCE [LARGE SCALE GENOMIC DNA]</scope>
    <source>
        <strain evidence="2 3">MDKW</strain>
    </source>
</reference>
<name>A0A3R9QTN3_9CREN</name>
<evidence type="ECO:0000256" key="1">
    <source>
        <dbReference type="SAM" id="Phobius"/>
    </source>
</evidence>
<sequence length="457" mass="51761">MREPPVGRGFKSHRSHLRNNYFYLLIIFHGVPALRVAVISSEDSDVRASYRMLLNIIGVPWEEAEEIDPTEHLLAIIPEEAKLTPLVVPSIVIGSSLQRYFPESRRVADRADVGIAGIKAPVYNIYSAPGDKFEGLPASFHEGNILVWFDLFRGAFKPLKDGSYSLFPLIYVYSRLLLKLMSYLCRRERFPLVRKMRWPHGFQCCISLGMEVRDIGKVRYLLERRQLAGKVTMLVNREACENASSKDLERVSSSLMNVGVLLERDLEGVERLYDRISYLRGGKVGIRVNRPLGNFHRIRENLLSLKPLYTSVSTIEGDILSMGSPGPVAEQPREIPVALVEESISTFPADLCSMERCFPIVVRNRDFLMSILSLNCWISDFEGLLSWSEARELSSVDIKYSGRELEIESSSRADGLVLEIISSRELFPKEKMRIEGEKGRYLVRVPAGRSKIGFSVG</sequence>
<keyword evidence="1" id="KW-1133">Transmembrane helix</keyword>
<keyword evidence="3" id="KW-1185">Reference proteome</keyword>
<proteinExistence type="predicted"/>
<organism evidence="2 3">
    <name type="scientific">Candidatus Methanodesulfokora washburnensis</name>
    <dbReference type="NCBI Taxonomy" id="2478471"/>
    <lineage>
        <taxon>Archaea</taxon>
        <taxon>Thermoproteota</taxon>
        <taxon>Candidatus Korarchaeia</taxon>
        <taxon>Candidatus Korarchaeia incertae sedis</taxon>
        <taxon>Candidatus Methanodesulfokora</taxon>
    </lineage>
</organism>